<evidence type="ECO:0000256" key="27">
    <source>
        <dbReference type="SAM" id="Phobius"/>
    </source>
</evidence>
<evidence type="ECO:0000256" key="5">
    <source>
        <dbReference type="ARBA" id="ARBA00012613"/>
    </source>
</evidence>
<dbReference type="GO" id="GO:0006487">
    <property type="term" value="P:protein N-linked glycosylation"/>
    <property type="evidence" value="ECO:0007669"/>
    <property type="project" value="TreeGrafter"/>
</dbReference>
<dbReference type="InterPro" id="IPR029044">
    <property type="entry name" value="Nucleotide-diphossugar_trans"/>
</dbReference>
<feature type="disulfide bond" evidence="25">
    <location>
        <begin position="497"/>
        <end position="520"/>
    </location>
</feature>
<dbReference type="Proteomes" id="UP001174909">
    <property type="component" value="Unassembled WGS sequence"/>
</dbReference>
<keyword evidence="14 27" id="KW-0472">Membrane</keyword>
<dbReference type="InterPro" id="IPR007754">
    <property type="entry name" value="GlcNAc_II"/>
</dbReference>
<feature type="disulfide bond" evidence="25">
    <location>
        <begin position="541"/>
        <end position="549"/>
    </location>
</feature>
<evidence type="ECO:0000256" key="1">
    <source>
        <dbReference type="ARBA" id="ARBA00001936"/>
    </source>
</evidence>
<keyword evidence="29" id="KW-1185">Reference proteome</keyword>
<evidence type="ECO:0000313" key="29">
    <source>
        <dbReference type="Proteomes" id="UP001174909"/>
    </source>
</evidence>
<organism evidence="28 29">
    <name type="scientific">Geodia barretti</name>
    <name type="common">Barrett's horny sponge</name>
    <dbReference type="NCBI Taxonomy" id="519541"/>
    <lineage>
        <taxon>Eukaryota</taxon>
        <taxon>Metazoa</taxon>
        <taxon>Porifera</taxon>
        <taxon>Demospongiae</taxon>
        <taxon>Heteroscleromorpha</taxon>
        <taxon>Tetractinellida</taxon>
        <taxon>Astrophorina</taxon>
        <taxon>Geodiidae</taxon>
        <taxon>Geodia</taxon>
    </lineage>
</organism>
<evidence type="ECO:0000256" key="10">
    <source>
        <dbReference type="ARBA" id="ARBA00022723"/>
    </source>
</evidence>
<feature type="compositionally biased region" description="Basic and acidic residues" evidence="26">
    <location>
        <begin position="199"/>
        <end position="209"/>
    </location>
</feature>
<keyword evidence="16" id="KW-0325">Glycoprotein</keyword>
<dbReference type="GO" id="GO:0005795">
    <property type="term" value="C:Golgi stack"/>
    <property type="evidence" value="ECO:0007669"/>
    <property type="project" value="InterPro"/>
</dbReference>
<feature type="region of interest" description="Disordered" evidence="26">
    <location>
        <begin position="25"/>
        <end position="59"/>
    </location>
</feature>
<feature type="transmembrane region" description="Helical" evidence="27">
    <location>
        <begin position="83"/>
        <end position="105"/>
    </location>
</feature>
<evidence type="ECO:0000256" key="22">
    <source>
        <dbReference type="ARBA" id="ARBA00093257"/>
    </source>
</evidence>
<keyword evidence="7" id="KW-0328">Glycosyltransferase</keyword>
<keyword evidence="11" id="KW-0735">Signal-anchor</keyword>
<feature type="disulfide bond" evidence="25">
    <location>
        <begin position="446"/>
        <end position="449"/>
    </location>
</feature>
<evidence type="ECO:0000256" key="9">
    <source>
        <dbReference type="ARBA" id="ARBA00022692"/>
    </source>
</evidence>
<evidence type="ECO:0000313" key="28">
    <source>
        <dbReference type="EMBL" id="CAI8014001.1"/>
    </source>
</evidence>
<feature type="region of interest" description="Disordered" evidence="26">
    <location>
        <begin position="171"/>
        <end position="234"/>
    </location>
</feature>
<reference evidence="28" key="1">
    <citation type="submission" date="2023-03" db="EMBL/GenBank/DDBJ databases">
        <authorList>
            <person name="Steffen K."/>
            <person name="Cardenas P."/>
        </authorList>
    </citation>
    <scope>NUCLEOTIDE SEQUENCE</scope>
</reference>
<evidence type="ECO:0000256" key="16">
    <source>
        <dbReference type="ARBA" id="ARBA00023180"/>
    </source>
</evidence>
<evidence type="ECO:0000256" key="26">
    <source>
        <dbReference type="SAM" id="MobiDB-lite"/>
    </source>
</evidence>
<evidence type="ECO:0000256" key="4">
    <source>
        <dbReference type="ARBA" id="ARBA00011011"/>
    </source>
</evidence>
<comment type="pathway">
    <text evidence="3">Protein modification; protein glycosylation.</text>
</comment>
<keyword evidence="15 25" id="KW-1015">Disulfide bond</keyword>
<comment type="caution">
    <text evidence="28">The sequence shown here is derived from an EMBL/GenBank/DDBJ whole genome shotgun (WGS) entry which is preliminary data.</text>
</comment>
<evidence type="ECO:0000256" key="13">
    <source>
        <dbReference type="ARBA" id="ARBA00023034"/>
    </source>
</evidence>
<dbReference type="GO" id="GO:0046872">
    <property type="term" value="F:metal ion binding"/>
    <property type="evidence" value="ECO:0007669"/>
    <property type="project" value="UniProtKB-KW"/>
</dbReference>
<feature type="binding site" evidence="24">
    <location>
        <position position="537"/>
    </location>
    <ligand>
        <name>Mn(2+)</name>
        <dbReference type="ChEBI" id="CHEBI:29035"/>
    </ligand>
</feature>
<dbReference type="GO" id="GO:0008455">
    <property type="term" value="F:alpha-1,6-mannosylglycoprotein 2-beta-N-acetylglucosaminyltransferase activity"/>
    <property type="evidence" value="ECO:0007669"/>
    <property type="project" value="UniProtKB-EC"/>
</dbReference>
<keyword evidence="10 24" id="KW-0479">Metal-binding</keyword>
<comment type="cofactor">
    <cofactor evidence="1 24">
        <name>Mn(2+)</name>
        <dbReference type="ChEBI" id="CHEBI:29035"/>
    </cofactor>
</comment>
<dbReference type="Gene3D" id="3.90.550.10">
    <property type="entry name" value="Spore Coat Polysaccharide Biosynthesis Protein SpsA, Chain A"/>
    <property type="match status" value="1"/>
</dbReference>
<evidence type="ECO:0000256" key="24">
    <source>
        <dbReference type="PIRSR" id="PIRSR607754-2"/>
    </source>
</evidence>
<keyword evidence="12 27" id="KW-1133">Transmembrane helix</keyword>
<comment type="subcellular location">
    <subcellularLocation>
        <location evidence="2">Golgi apparatus membrane</location>
        <topology evidence="2">Single-pass type II membrane protein</topology>
    </subcellularLocation>
</comment>
<keyword evidence="13" id="KW-0333">Golgi apparatus</keyword>
<evidence type="ECO:0000256" key="25">
    <source>
        <dbReference type="PIRSR" id="PIRSR607754-3"/>
    </source>
</evidence>
<gene>
    <name evidence="28" type="ORF">GBAR_LOCUS8803</name>
</gene>
<dbReference type="GO" id="GO:0000139">
    <property type="term" value="C:Golgi membrane"/>
    <property type="evidence" value="ECO:0007669"/>
    <property type="project" value="UniProtKB-SubCell"/>
</dbReference>
<evidence type="ECO:0000256" key="3">
    <source>
        <dbReference type="ARBA" id="ARBA00004922"/>
    </source>
</evidence>
<keyword evidence="9 27" id="KW-0812">Transmembrane</keyword>
<evidence type="ECO:0000256" key="15">
    <source>
        <dbReference type="ARBA" id="ARBA00023157"/>
    </source>
</evidence>
<evidence type="ECO:0000256" key="14">
    <source>
        <dbReference type="ARBA" id="ARBA00023136"/>
    </source>
</evidence>
<evidence type="ECO:0000256" key="8">
    <source>
        <dbReference type="ARBA" id="ARBA00022679"/>
    </source>
</evidence>
<dbReference type="GO" id="GO:0009312">
    <property type="term" value="P:oligosaccharide biosynthetic process"/>
    <property type="evidence" value="ECO:0007669"/>
    <property type="project" value="InterPro"/>
</dbReference>
<evidence type="ECO:0000256" key="23">
    <source>
        <dbReference type="PIRSR" id="PIRSR607754-1"/>
    </source>
</evidence>
<dbReference type="AlphaFoldDB" id="A0AA35RPI6"/>
<feature type="binding site" evidence="24">
    <location>
        <position position="424"/>
    </location>
    <ligand>
        <name>Mn(2+)</name>
        <dbReference type="ChEBI" id="CHEBI:29035"/>
    </ligand>
</feature>
<name>A0AA35RPI6_GEOBA</name>
<evidence type="ECO:0000256" key="21">
    <source>
        <dbReference type="ARBA" id="ARBA00032915"/>
    </source>
</evidence>
<protein>
    <recommendedName>
        <fullName evidence="6">Alpha-1,6-mannosyl-glycoprotein 2-beta-N-acetylglucosaminyltransferase</fullName>
        <ecNumber evidence="5">2.4.1.143</ecNumber>
    </recommendedName>
    <alternativeName>
        <fullName evidence="21">Beta-1,2-N-acetylglucosaminyltransferase II</fullName>
    </alternativeName>
    <alternativeName>
        <fullName evidence="20">GlcNAc-T II</fullName>
    </alternativeName>
    <alternativeName>
        <fullName evidence="19">Mannoside acetylglucosaminyltransferase 2</fullName>
    </alternativeName>
    <alternativeName>
        <fullName evidence="18">N-glycosyl-oligosaccharide-glycoprotein N-acetylglucosaminyltransferase II</fullName>
    </alternativeName>
</protein>
<evidence type="ECO:0000256" key="17">
    <source>
        <dbReference type="ARBA" id="ARBA00023211"/>
    </source>
</evidence>
<accession>A0AA35RPI6</accession>
<evidence type="ECO:0000256" key="6">
    <source>
        <dbReference type="ARBA" id="ARBA00014817"/>
    </source>
</evidence>
<evidence type="ECO:0000256" key="11">
    <source>
        <dbReference type="ARBA" id="ARBA00022968"/>
    </source>
</evidence>
<evidence type="ECO:0000256" key="20">
    <source>
        <dbReference type="ARBA" id="ARBA00032552"/>
    </source>
</evidence>
<feature type="compositionally biased region" description="Polar residues" evidence="26">
    <location>
        <begin position="38"/>
        <end position="59"/>
    </location>
</feature>
<evidence type="ECO:0000256" key="12">
    <source>
        <dbReference type="ARBA" id="ARBA00022989"/>
    </source>
</evidence>
<evidence type="ECO:0000256" key="19">
    <source>
        <dbReference type="ARBA" id="ARBA00031203"/>
    </source>
</evidence>
<dbReference type="EMBL" id="CASHTH010001321">
    <property type="protein sequence ID" value="CAI8014001.1"/>
    <property type="molecule type" value="Genomic_DNA"/>
</dbReference>
<feature type="binding site" evidence="23">
    <location>
        <begin position="286"/>
        <end position="290"/>
    </location>
    <ligand>
        <name>substrate</name>
    </ligand>
</feature>
<keyword evidence="8" id="KW-0808">Transferase</keyword>
<dbReference type="SUPFAM" id="SSF53448">
    <property type="entry name" value="Nucleotide-diphospho-sugar transferases"/>
    <property type="match status" value="1"/>
</dbReference>
<keyword evidence="17 24" id="KW-0464">Manganese</keyword>
<dbReference type="PANTHER" id="PTHR12871">
    <property type="entry name" value="BETA-1,2-N-ACETYLGLUCOSAMINYLTRANSFERASE II"/>
    <property type="match status" value="1"/>
</dbReference>
<dbReference type="PANTHER" id="PTHR12871:SF0">
    <property type="entry name" value="ALPHA-1,6-MANNOSYL-GLYCOPROTEIN 2-BETA-N-ACETYLGLUCOSAMINYLTRANSFERASE"/>
    <property type="match status" value="1"/>
</dbReference>
<evidence type="ECO:0000256" key="7">
    <source>
        <dbReference type="ARBA" id="ARBA00022676"/>
    </source>
</evidence>
<feature type="binding site" evidence="23">
    <location>
        <position position="317"/>
    </location>
    <ligand>
        <name>substrate</name>
    </ligand>
</feature>
<dbReference type="Pfam" id="PF05060">
    <property type="entry name" value="MGAT2"/>
    <property type="match status" value="1"/>
</dbReference>
<feature type="disulfide bond" evidence="25">
    <location>
        <begin position="359"/>
        <end position="373"/>
    </location>
</feature>
<evidence type="ECO:0000256" key="2">
    <source>
        <dbReference type="ARBA" id="ARBA00004323"/>
    </source>
</evidence>
<comment type="catalytic activity">
    <reaction evidence="22">
        <text>an N(4)-{beta-D-GlcNAc-(1-&gt;2)-alpha-D-Man-(1-&gt;3)-[alpha-D-Man-(1-&gt;6)]-beta-D-Man-(1-&gt;4)-beta-D-GlcNAc-(1-&gt;4)-beta-D-GlcNAc}-L-asparaginyl-[protein] + UDP-N-acetyl-alpha-D-glucosamine = N(4)-{beta-D-GlcNAc-(1-&gt;2)-alpha-D-Man-(1-&gt;3)-[beta-D-GlcNAc-(1-&gt;2)-alpha-D-Man-(1-&gt;6)]-beta-D-Man-(1-&gt;4)-beta-D-GlcNAc-(1-&gt;4)-beta-D-GlcNAc}-L-asparaginyl-[protein] + UDP + H(+)</text>
        <dbReference type="Rhea" id="RHEA:12941"/>
        <dbReference type="Rhea" id="RHEA-COMP:13526"/>
        <dbReference type="Rhea" id="RHEA-COMP:14369"/>
        <dbReference type="ChEBI" id="CHEBI:15378"/>
        <dbReference type="ChEBI" id="CHEBI:57705"/>
        <dbReference type="ChEBI" id="CHEBI:58223"/>
        <dbReference type="ChEBI" id="CHEBI:60615"/>
        <dbReference type="ChEBI" id="CHEBI:60651"/>
        <dbReference type="EC" id="2.4.1.143"/>
    </reaction>
</comment>
<feature type="disulfide bond" evidence="25">
    <location>
        <begin position="502"/>
        <end position="604"/>
    </location>
</feature>
<feature type="compositionally biased region" description="Basic and acidic residues" evidence="26">
    <location>
        <begin position="177"/>
        <end position="189"/>
    </location>
</feature>
<sequence length="616" mass="70419">MQELALFDLDSRLWCCYPQEDRSLNKLPSPPLPPPQGVHSTGCSTSPREWQTTSTDSGTGTPIDMGLLLPFSCCRIRRRRTSLVTRVLGLLLVVVGFTWLTFLVLQARQEGLQLESQPHKLSSVDYDVFRSNENHNIIRSVDIGRSKDSNSNNSAVHRLALTNGRLPKGIDIPVPPIHKENNNAAKKDFTSPSLSSSSKTEKHGDRKQNSSDPSSIPLVHNTAEKQQQTKQETQDHVTLDLLPSQNGPNSLQILRDRLHKANREQVVLNADKYPALASDGIVLIVQVHRREGYLQQLFNSMRNVRGIEKVLLVISHDYYYDDMMKLMQTVDFCRVTQIFYPFSLQAYPDQFPGPSRNDCPRDSTKEQAQAMNCTNANYPDEYGHYREAKITAVKHHWWWKLNMVFDGMRATKDFNGYVVFLEEDHYLSPDFLYMTEKLIALKEEKCTDCDFINLGMYTAVKGVSSLTHRVSVGIWNAGKNNMGFGINRKTWEQIKSCKEHFCTYDDYNWDWSINSMGQSCLQRNLKVLVVKAPRIFHIGNCGVHHRKECNERKDAQKVEQLLQSRRNTLFPESLHLDMGLNPGPSRKKVKPYGGWGDIRDRNLCLSFVDNALRTTL</sequence>
<comment type="similarity">
    <text evidence="4">Belongs to the glycosyltransferase 16 (GT16) protein family.</text>
</comment>
<proteinExistence type="inferred from homology"/>
<evidence type="ECO:0000256" key="18">
    <source>
        <dbReference type="ARBA" id="ARBA00029663"/>
    </source>
</evidence>
<dbReference type="EC" id="2.4.1.143" evidence="5"/>